<dbReference type="Gene3D" id="1.20.5.1930">
    <property type="match status" value="1"/>
</dbReference>
<feature type="transmembrane region" description="Helical" evidence="5">
    <location>
        <begin position="24"/>
        <end position="40"/>
    </location>
</feature>
<reference evidence="8" key="1">
    <citation type="journal article" date="2019" name="Int. J. Syst. Evol. Microbiol.">
        <title>The Global Catalogue of Microorganisms (GCM) 10K type strain sequencing project: providing services to taxonomists for standard genome sequencing and annotation.</title>
        <authorList>
            <consortium name="The Broad Institute Genomics Platform"/>
            <consortium name="The Broad Institute Genome Sequencing Center for Infectious Disease"/>
            <person name="Wu L."/>
            <person name="Ma J."/>
        </authorList>
    </citation>
    <scope>NUCLEOTIDE SEQUENCE [LARGE SCALE GENOMIC DNA]</scope>
    <source>
        <strain evidence="8">CCUG 50873</strain>
    </source>
</reference>
<dbReference type="PANTHER" id="PTHR24421">
    <property type="entry name" value="NITRATE/NITRITE SENSOR PROTEIN NARX-RELATED"/>
    <property type="match status" value="1"/>
</dbReference>
<evidence type="ECO:0000256" key="1">
    <source>
        <dbReference type="ARBA" id="ARBA00022679"/>
    </source>
</evidence>
<evidence type="ECO:0000313" key="7">
    <source>
        <dbReference type="EMBL" id="MFD0925333.1"/>
    </source>
</evidence>
<feature type="transmembrane region" description="Helical" evidence="5">
    <location>
        <begin position="154"/>
        <end position="172"/>
    </location>
</feature>
<gene>
    <name evidence="7" type="ORF">ACFQ04_06235</name>
</gene>
<proteinExistence type="predicted"/>
<dbReference type="GO" id="GO:0016301">
    <property type="term" value="F:kinase activity"/>
    <property type="evidence" value="ECO:0007669"/>
    <property type="project" value="UniProtKB-KW"/>
</dbReference>
<name>A0ABW3G587_9NOCA</name>
<dbReference type="Pfam" id="PF07730">
    <property type="entry name" value="HisKA_3"/>
    <property type="match status" value="1"/>
</dbReference>
<protein>
    <submittedName>
        <fullName evidence="7">Histidine kinase</fullName>
    </submittedName>
</protein>
<keyword evidence="5" id="KW-0812">Transmembrane</keyword>
<dbReference type="SUPFAM" id="SSF55874">
    <property type="entry name" value="ATPase domain of HSP90 chaperone/DNA topoisomerase II/histidine kinase"/>
    <property type="match status" value="1"/>
</dbReference>
<dbReference type="InterPro" id="IPR036890">
    <property type="entry name" value="HATPase_C_sf"/>
</dbReference>
<evidence type="ECO:0000259" key="6">
    <source>
        <dbReference type="Pfam" id="PF07730"/>
    </source>
</evidence>
<evidence type="ECO:0000256" key="4">
    <source>
        <dbReference type="SAM" id="Coils"/>
    </source>
</evidence>
<evidence type="ECO:0000313" key="8">
    <source>
        <dbReference type="Proteomes" id="UP001597068"/>
    </source>
</evidence>
<feature type="transmembrane region" description="Helical" evidence="5">
    <location>
        <begin position="52"/>
        <end position="74"/>
    </location>
</feature>
<evidence type="ECO:0000256" key="2">
    <source>
        <dbReference type="ARBA" id="ARBA00022777"/>
    </source>
</evidence>
<feature type="coiled-coil region" evidence="4">
    <location>
        <begin position="172"/>
        <end position="199"/>
    </location>
</feature>
<keyword evidence="5" id="KW-0472">Membrane</keyword>
<keyword evidence="1" id="KW-0808">Transferase</keyword>
<feature type="transmembrane region" description="Helical" evidence="5">
    <location>
        <begin position="111"/>
        <end position="142"/>
    </location>
</feature>
<dbReference type="Gene3D" id="3.30.565.10">
    <property type="entry name" value="Histidine kinase-like ATPase, C-terminal domain"/>
    <property type="match status" value="1"/>
</dbReference>
<evidence type="ECO:0000256" key="3">
    <source>
        <dbReference type="ARBA" id="ARBA00023012"/>
    </source>
</evidence>
<dbReference type="InterPro" id="IPR011712">
    <property type="entry name" value="Sig_transdc_His_kin_sub3_dim/P"/>
</dbReference>
<organism evidence="7 8">
    <name type="scientific">Williamsia deligens</name>
    <dbReference type="NCBI Taxonomy" id="321325"/>
    <lineage>
        <taxon>Bacteria</taxon>
        <taxon>Bacillati</taxon>
        <taxon>Actinomycetota</taxon>
        <taxon>Actinomycetes</taxon>
        <taxon>Mycobacteriales</taxon>
        <taxon>Nocardiaceae</taxon>
        <taxon>Williamsia</taxon>
    </lineage>
</organism>
<keyword evidence="3" id="KW-0902">Two-component regulatory system</keyword>
<feature type="transmembrane region" description="Helical" evidence="5">
    <location>
        <begin position="86"/>
        <end position="105"/>
    </location>
</feature>
<sequence>MSDSTTTGPRVRWWPLSRETPDRSWVFTAVWLVFLAYPVVSLLRSGDSVVRVVYGLSLIAVFAATYVTAATHIMSWRQGRRRPRLALTYGAILLGLAAASVPVLGDGVVSFAPYLMGIAAFGFGGLLGPVLVGVVLVVGLVLPLSIPGWSLDSGTVLALVIVAFVMVLMIAARSAEQRRDEAEAMRRDADEQLAVVAERERVARDVHDILGHSLTVMTIKTELAGRLVDIDPERAKSELAELHALSRQALAEVRSTVGALRTPELRTEIASARTALSAAEIDADLPEQLPSIPTARQTLFAWVLRESVTNVVRHSGAARCVVSVDAESIRVCDDGRGIAEHAFGNGLRGLTERVEAAGAHLSVTGSAAGTVVRAAFDG</sequence>
<keyword evidence="8" id="KW-1185">Reference proteome</keyword>
<keyword evidence="2 7" id="KW-0418">Kinase</keyword>
<feature type="domain" description="Signal transduction histidine kinase subgroup 3 dimerisation and phosphoacceptor" evidence="6">
    <location>
        <begin position="198"/>
        <end position="264"/>
    </location>
</feature>
<dbReference type="Proteomes" id="UP001597068">
    <property type="component" value="Unassembled WGS sequence"/>
</dbReference>
<evidence type="ECO:0000256" key="5">
    <source>
        <dbReference type="SAM" id="Phobius"/>
    </source>
</evidence>
<comment type="caution">
    <text evidence="7">The sequence shown here is derived from an EMBL/GenBank/DDBJ whole genome shotgun (WGS) entry which is preliminary data.</text>
</comment>
<dbReference type="InterPro" id="IPR050482">
    <property type="entry name" value="Sensor_HK_TwoCompSys"/>
</dbReference>
<dbReference type="RefSeq" id="WP_253646708.1">
    <property type="nucleotide sequence ID" value="NZ_BAAAMO010000002.1"/>
</dbReference>
<dbReference type="CDD" id="cd16917">
    <property type="entry name" value="HATPase_UhpB-NarQ-NarX-like"/>
    <property type="match status" value="1"/>
</dbReference>
<dbReference type="PANTHER" id="PTHR24421:SF63">
    <property type="entry name" value="SENSOR HISTIDINE KINASE DESK"/>
    <property type="match status" value="1"/>
</dbReference>
<dbReference type="EMBL" id="JBHTIL010000001">
    <property type="protein sequence ID" value="MFD0925333.1"/>
    <property type="molecule type" value="Genomic_DNA"/>
</dbReference>
<keyword evidence="4" id="KW-0175">Coiled coil</keyword>
<accession>A0ABW3G587</accession>
<keyword evidence="5" id="KW-1133">Transmembrane helix</keyword>